<comment type="catalytic activity">
    <reaction evidence="1">
        <text>Thiol-dependent hydrolysis of ester, thioester, amide, peptide and isopeptide bonds formed by the C-terminal Gly of ubiquitin (a 76-residue protein attached to proteins as an intracellular targeting signal).</text>
        <dbReference type="EC" id="3.4.19.12"/>
    </reaction>
</comment>
<dbReference type="InterPro" id="IPR038765">
    <property type="entry name" value="Papain-like_cys_pep_sf"/>
</dbReference>
<keyword evidence="5" id="KW-0833">Ubl conjugation pathway</keyword>
<feature type="region of interest" description="Disordered" evidence="8">
    <location>
        <begin position="1390"/>
        <end position="1409"/>
    </location>
</feature>
<feature type="region of interest" description="Disordered" evidence="8">
    <location>
        <begin position="1200"/>
        <end position="1368"/>
    </location>
</feature>
<feature type="region of interest" description="Disordered" evidence="8">
    <location>
        <begin position="848"/>
        <end position="939"/>
    </location>
</feature>
<dbReference type="SUPFAM" id="SSF54001">
    <property type="entry name" value="Cysteine proteinases"/>
    <property type="match status" value="1"/>
</dbReference>
<feature type="domain" description="USP" evidence="9">
    <location>
        <begin position="420"/>
        <end position="1187"/>
    </location>
</feature>
<feature type="compositionally biased region" description="Acidic residues" evidence="8">
    <location>
        <begin position="1342"/>
        <end position="1359"/>
    </location>
</feature>
<feature type="compositionally biased region" description="Acidic residues" evidence="8">
    <location>
        <begin position="916"/>
        <end position="928"/>
    </location>
</feature>
<dbReference type="PROSITE" id="PS00972">
    <property type="entry name" value="USP_1"/>
    <property type="match status" value="1"/>
</dbReference>
<sequence length="1409" mass="155562">MHPESLSPDSLKGSPTADPPRVTTSAPLVSPVTGGGSSISSGGSATTPGSPSQLSTTSSVSVSASTISVSTNNKRPLAESGEDLESQSGSPRVRVLDDAPSSSDDLLDDGQQSSYARPVPIRLGMTEGDQREQNFDDSADWYDESPKTAPEESPDKVPKPETVREQIAAVLEACNVTVKEGESWYIVSDQWWNSFVNATDDATIESVDNSDLFDAKGVLIRDTEFQIIPATAWAMLTEWYGHGDSTYEIERTAVNTTDEGSNVEVELFPPVYSLYHLPGRSGAFSSDSSVATATMSRTNKLSELYDAARESLDIRSDIVFRIWKLNTKPLKKFKMDVEKFQAISDKELIESDDMNTRLGDLGLGMDLALVVDEQLANKEWVSDRKPTTTVAMRNNTHGPRVPPRRNVNNQHDDSRPKGMTGLANLGNTCYMNSALQCLTHVEELTKYFLLDAYKDELNPTNPLGMDGKVATAYSDLVHKIFQSKPTLNSFTPREMKGVIGRYGPMFSGYGQHDSQEFVAFLLDGLHEDLNRILKKPYTEKPELPDDKVESKEAVVELAHKCWELHRMRNDSVIQDLFAGMYKSTLVCPECKKVSITFDPYMDLTLPLPIDNSFSRNIVYVPAKGLPMTVGVEMNSGSSVKEFKQYIASRVGTDPNRLILATIYSHKMYGIPDDHEIAAAKLESDDSVVYELDQVPQEPDYSDVMIFPVVNRIEKDPNVRYASSELFGYPFLITLTPAEASSYDVIYSKIIDKYKCMSTNKTLQSWGVTEDGNDAAMPHAVGSPQCPSVFKVAVTAGSTYRRYYAKNTIPTVFSVEATIDIKERYDRAHYKPEPYKSMIIDDVEDATPAAVDDAEAQSSTNDSGLDGLDVVPLGQSIESLDPNQSSMGLEAPTAEFEGETEADENWLSVRASSSDIEMQDASDKEDSDTEAGARVAELDEDDEVMPTVEDLFENSEEQQATSTQWNESEGEKGGFTYVTMGETIVCDWTRDAYETCFGATDDSDSMRGRATWETMPLFESDDVKQIRETRNQKRTQDITLDDCLDLFSKPEVLGEDDLWYCPRCKKHQQAIKTFEIWKVPEIFTVHLKRFSSTSRRDKIDVKIDFPVEGLDLSDRVGDPEQSQNPEHLIYDLIAVDNHFGGLGGGHYTANVKNFVDNKWYYFDDSSVREVSPESGVTEAAYLLFYRRRSSNTLGGEKLHQILSSDEDPLAPKPSKSASTRSKPPSSSAGEEASSSLPSPPPYTEFVGPLAPPAPASGVDDTKDISSRFPGEGRMLGNDISYGASTLSTTAWPASARPTPNLNRNKPASDDSADVDDVASTEVPLDDWINTMDKDQALDVDPSLTEDDDDDDDDDDEDDVATDVSGSDQIMIPSEDMSIVGDDVVEIKPAGFRFAGDDDEEEDESVTDIRV</sequence>
<evidence type="ECO:0000256" key="2">
    <source>
        <dbReference type="ARBA" id="ARBA00009085"/>
    </source>
</evidence>
<comment type="caution">
    <text evidence="11">The sequence shown here is derived from an EMBL/GenBank/DDBJ whole genome shotgun (WGS) entry which is preliminary data.</text>
</comment>
<dbReference type="InterPro" id="IPR006615">
    <property type="entry name" value="Pept_C19_DUSP"/>
</dbReference>
<dbReference type="GeneID" id="90036633"/>
<dbReference type="InterPro" id="IPR001394">
    <property type="entry name" value="Peptidase_C19_UCH"/>
</dbReference>
<feature type="compositionally biased region" description="Polar residues" evidence="8">
    <location>
        <begin position="1281"/>
        <end position="1304"/>
    </location>
</feature>
<dbReference type="RefSeq" id="XP_064768230.1">
    <property type="nucleotide sequence ID" value="XM_064911121.1"/>
</dbReference>
<evidence type="ECO:0000259" key="10">
    <source>
        <dbReference type="PROSITE" id="PS51283"/>
    </source>
</evidence>
<evidence type="ECO:0000256" key="4">
    <source>
        <dbReference type="ARBA" id="ARBA00022670"/>
    </source>
</evidence>
<evidence type="ECO:0000313" key="12">
    <source>
        <dbReference type="Proteomes" id="UP001498771"/>
    </source>
</evidence>
<dbReference type="EMBL" id="JBBJBU010000006">
    <property type="protein sequence ID" value="KAK7205197.1"/>
    <property type="molecule type" value="Genomic_DNA"/>
</dbReference>
<proteinExistence type="inferred from homology"/>
<dbReference type="PROSITE" id="PS51283">
    <property type="entry name" value="DUSP"/>
    <property type="match status" value="1"/>
</dbReference>
<protein>
    <recommendedName>
        <fullName evidence="3">ubiquitinyl hydrolase 1</fullName>
        <ecNumber evidence="3">3.4.19.12</ecNumber>
    </recommendedName>
</protein>
<dbReference type="PANTHER" id="PTHR21646">
    <property type="entry name" value="UBIQUITIN CARBOXYL-TERMINAL HYDROLASE"/>
    <property type="match status" value="1"/>
</dbReference>
<comment type="similarity">
    <text evidence="2">Belongs to the peptidase C19 family.</text>
</comment>
<feature type="region of interest" description="Disordered" evidence="8">
    <location>
        <begin position="1"/>
        <end position="160"/>
    </location>
</feature>
<dbReference type="SMART" id="SM00695">
    <property type="entry name" value="DUSP"/>
    <property type="match status" value="1"/>
</dbReference>
<evidence type="ECO:0000256" key="6">
    <source>
        <dbReference type="ARBA" id="ARBA00022801"/>
    </source>
</evidence>
<keyword evidence="4" id="KW-0645">Protease</keyword>
<dbReference type="EC" id="3.4.19.12" evidence="3"/>
<dbReference type="CDD" id="cd02674">
    <property type="entry name" value="Peptidase_C19R"/>
    <property type="match status" value="1"/>
</dbReference>
<feature type="compositionally biased region" description="Low complexity" evidence="8">
    <location>
        <begin position="1211"/>
        <end position="1235"/>
    </location>
</feature>
<feature type="region of interest" description="Disordered" evidence="8">
    <location>
        <begin position="390"/>
        <end position="416"/>
    </location>
</feature>
<keyword evidence="7" id="KW-0788">Thiol protease</keyword>
<dbReference type="InterPro" id="IPR050185">
    <property type="entry name" value="Ub_carboxyl-term_hydrolase"/>
</dbReference>
<dbReference type="Pfam" id="PF06337">
    <property type="entry name" value="DUSP"/>
    <property type="match status" value="1"/>
</dbReference>
<evidence type="ECO:0000256" key="7">
    <source>
        <dbReference type="ARBA" id="ARBA00022807"/>
    </source>
</evidence>
<gene>
    <name evidence="11" type="ORF">BZA70DRAFT_267727</name>
</gene>
<dbReference type="PROSITE" id="PS00973">
    <property type="entry name" value="USP_2"/>
    <property type="match status" value="1"/>
</dbReference>
<evidence type="ECO:0000256" key="3">
    <source>
        <dbReference type="ARBA" id="ARBA00012759"/>
    </source>
</evidence>
<dbReference type="Pfam" id="PF00443">
    <property type="entry name" value="UCH"/>
    <property type="match status" value="1"/>
</dbReference>
<feature type="compositionally biased region" description="Basic and acidic residues" evidence="8">
    <location>
        <begin position="144"/>
        <end position="160"/>
    </location>
</feature>
<evidence type="ECO:0000313" key="11">
    <source>
        <dbReference type="EMBL" id="KAK7205197.1"/>
    </source>
</evidence>
<dbReference type="InterPro" id="IPR028889">
    <property type="entry name" value="USP"/>
</dbReference>
<feature type="compositionally biased region" description="Low complexity" evidence="8">
    <location>
        <begin position="38"/>
        <end position="71"/>
    </location>
</feature>
<dbReference type="InterPro" id="IPR018200">
    <property type="entry name" value="USP_CS"/>
</dbReference>
<dbReference type="SUPFAM" id="SSF143791">
    <property type="entry name" value="DUSP-like"/>
    <property type="match status" value="1"/>
</dbReference>
<keyword evidence="12" id="KW-1185">Reference proteome</keyword>
<dbReference type="PANTHER" id="PTHR21646:SF24">
    <property type="entry name" value="UBIQUITIN CARBOXYL-TERMINAL HYDROLASE"/>
    <property type="match status" value="1"/>
</dbReference>
<dbReference type="Gene3D" id="3.30.2230.10">
    <property type="entry name" value="DUSP-like"/>
    <property type="match status" value="1"/>
</dbReference>
<feature type="domain" description="DUSP" evidence="10">
    <location>
        <begin position="158"/>
        <end position="254"/>
    </location>
</feature>
<organism evidence="11 12">
    <name type="scientific">Myxozyma melibiosi</name>
    <dbReference type="NCBI Taxonomy" id="54550"/>
    <lineage>
        <taxon>Eukaryota</taxon>
        <taxon>Fungi</taxon>
        <taxon>Dikarya</taxon>
        <taxon>Ascomycota</taxon>
        <taxon>Saccharomycotina</taxon>
        <taxon>Lipomycetes</taxon>
        <taxon>Lipomycetales</taxon>
        <taxon>Lipomycetaceae</taxon>
        <taxon>Myxozyma</taxon>
    </lineage>
</organism>
<evidence type="ECO:0000256" key="5">
    <source>
        <dbReference type="ARBA" id="ARBA00022786"/>
    </source>
</evidence>
<dbReference type="Gene3D" id="3.90.70.10">
    <property type="entry name" value="Cysteine proteinases"/>
    <property type="match status" value="2"/>
</dbReference>
<reference evidence="11 12" key="1">
    <citation type="submission" date="2024-03" db="EMBL/GenBank/DDBJ databases">
        <title>Genome-scale model development and genomic sequencing of the oleaginous clade Lipomyces.</title>
        <authorList>
            <consortium name="Lawrence Berkeley National Laboratory"/>
            <person name="Czajka J.J."/>
            <person name="Han Y."/>
            <person name="Kim J."/>
            <person name="Mondo S.J."/>
            <person name="Hofstad B.A."/>
            <person name="Robles A."/>
            <person name="Haridas S."/>
            <person name="Riley R."/>
            <person name="LaButti K."/>
            <person name="Pangilinan J."/>
            <person name="Andreopoulos W."/>
            <person name="Lipzen A."/>
            <person name="Yan J."/>
            <person name="Wang M."/>
            <person name="Ng V."/>
            <person name="Grigoriev I.V."/>
            <person name="Spatafora J.W."/>
            <person name="Magnuson J.K."/>
            <person name="Baker S.E."/>
            <person name="Pomraning K.R."/>
        </authorList>
    </citation>
    <scope>NUCLEOTIDE SEQUENCE [LARGE SCALE GENOMIC DNA]</scope>
    <source>
        <strain evidence="11 12">Phaff 52-87</strain>
    </source>
</reference>
<feature type="compositionally biased region" description="Polar residues" evidence="8">
    <location>
        <begin position="875"/>
        <end position="886"/>
    </location>
</feature>
<evidence type="ECO:0000256" key="1">
    <source>
        <dbReference type="ARBA" id="ARBA00000707"/>
    </source>
</evidence>
<keyword evidence="6" id="KW-0378">Hydrolase</keyword>
<evidence type="ECO:0000259" key="9">
    <source>
        <dbReference type="PROSITE" id="PS50235"/>
    </source>
</evidence>
<dbReference type="PROSITE" id="PS50235">
    <property type="entry name" value="USP_3"/>
    <property type="match status" value="1"/>
</dbReference>
<dbReference type="InterPro" id="IPR035927">
    <property type="entry name" value="DUSP-like_sf"/>
</dbReference>
<feature type="compositionally biased region" description="Acidic residues" evidence="8">
    <location>
        <begin position="1395"/>
        <end position="1409"/>
    </location>
</feature>
<accession>A0ABR1F5U9</accession>
<name>A0ABR1F5U9_9ASCO</name>
<evidence type="ECO:0000256" key="8">
    <source>
        <dbReference type="SAM" id="MobiDB-lite"/>
    </source>
</evidence>
<dbReference type="Proteomes" id="UP001498771">
    <property type="component" value="Unassembled WGS sequence"/>
</dbReference>